<gene>
    <name evidence="10" type="primary">folK</name>
    <name evidence="10" type="ORF">CEQ21_12750</name>
</gene>
<evidence type="ECO:0000256" key="8">
    <source>
        <dbReference type="ARBA" id="ARBA00022909"/>
    </source>
</evidence>
<dbReference type="GO" id="GO:0046656">
    <property type="term" value="P:folic acid biosynthetic process"/>
    <property type="evidence" value="ECO:0007669"/>
    <property type="project" value="UniProtKB-KW"/>
</dbReference>
<evidence type="ECO:0000259" key="9">
    <source>
        <dbReference type="PROSITE" id="PS00794"/>
    </source>
</evidence>
<dbReference type="EC" id="2.7.6.3" evidence="3"/>
<dbReference type="GO" id="GO:0003848">
    <property type="term" value="F:2-amino-4-hydroxy-6-hydroxymethyldihydropteridine diphosphokinase activity"/>
    <property type="evidence" value="ECO:0007669"/>
    <property type="project" value="UniProtKB-EC"/>
</dbReference>
<comment type="pathway">
    <text evidence="2">Cofactor biosynthesis; tetrahydrofolate biosynthesis; 2-amino-4-hydroxy-6-hydroxymethyl-7,8-dihydropteridine diphosphate from 7,8-dihydroneopterin triphosphate: step 4/4.</text>
</comment>
<accession>A0A553SHD6</accession>
<protein>
    <recommendedName>
        <fullName evidence="3">2-amino-4-hydroxy-6-hydroxymethyldihydropteridine diphosphokinase</fullName>
        <ecNumber evidence="3">2.7.6.3</ecNumber>
    </recommendedName>
</protein>
<keyword evidence="4 10" id="KW-0808">Transferase</keyword>
<evidence type="ECO:0000256" key="6">
    <source>
        <dbReference type="ARBA" id="ARBA00022777"/>
    </source>
</evidence>
<dbReference type="Gene3D" id="3.30.70.560">
    <property type="entry name" value="7,8-Dihydro-6-hydroxymethylpterin-pyrophosphokinase HPPK"/>
    <property type="match status" value="1"/>
</dbReference>
<dbReference type="PANTHER" id="PTHR43071">
    <property type="entry name" value="2-AMINO-4-HYDROXY-6-HYDROXYMETHYLDIHYDROPTERIDINE PYROPHOSPHOKINASE"/>
    <property type="match status" value="1"/>
</dbReference>
<name>A0A553SHD6_NIACI</name>
<keyword evidence="6 10" id="KW-0418">Kinase</keyword>
<dbReference type="EMBL" id="RIBP01000004">
    <property type="protein sequence ID" value="TRZ36408.1"/>
    <property type="molecule type" value="Genomic_DNA"/>
</dbReference>
<dbReference type="Proteomes" id="UP000319837">
    <property type="component" value="Unassembled WGS sequence"/>
</dbReference>
<dbReference type="PROSITE" id="PS00794">
    <property type="entry name" value="HPPK"/>
    <property type="match status" value="1"/>
</dbReference>
<evidence type="ECO:0000313" key="10">
    <source>
        <dbReference type="EMBL" id="TRZ36408.1"/>
    </source>
</evidence>
<dbReference type="Pfam" id="PF01288">
    <property type="entry name" value="HPPK"/>
    <property type="match status" value="1"/>
</dbReference>
<evidence type="ECO:0000313" key="11">
    <source>
        <dbReference type="Proteomes" id="UP000319837"/>
    </source>
</evidence>
<evidence type="ECO:0000256" key="5">
    <source>
        <dbReference type="ARBA" id="ARBA00022741"/>
    </source>
</evidence>
<evidence type="ECO:0000256" key="2">
    <source>
        <dbReference type="ARBA" id="ARBA00005051"/>
    </source>
</evidence>
<proteinExistence type="predicted"/>
<dbReference type="CDD" id="cd00483">
    <property type="entry name" value="HPPK"/>
    <property type="match status" value="1"/>
</dbReference>
<feature type="domain" description="7,8-dihydro-6-hydroxymethylpterin-pyrophosphokinase" evidence="9">
    <location>
        <begin position="89"/>
        <end position="100"/>
    </location>
</feature>
<dbReference type="GO" id="GO:0046654">
    <property type="term" value="P:tetrahydrofolate biosynthetic process"/>
    <property type="evidence" value="ECO:0007669"/>
    <property type="project" value="UniProtKB-UniPathway"/>
</dbReference>
<dbReference type="RefSeq" id="WP_185764858.1">
    <property type="nucleotide sequence ID" value="NZ_RIBP01000004.1"/>
</dbReference>
<evidence type="ECO:0000256" key="4">
    <source>
        <dbReference type="ARBA" id="ARBA00022679"/>
    </source>
</evidence>
<evidence type="ECO:0000256" key="1">
    <source>
        <dbReference type="ARBA" id="ARBA00000198"/>
    </source>
</evidence>
<dbReference type="AlphaFoldDB" id="A0A553SHD6"/>
<comment type="catalytic activity">
    <reaction evidence="1">
        <text>6-hydroxymethyl-7,8-dihydropterin + ATP = (7,8-dihydropterin-6-yl)methyl diphosphate + AMP + H(+)</text>
        <dbReference type="Rhea" id="RHEA:11412"/>
        <dbReference type="ChEBI" id="CHEBI:15378"/>
        <dbReference type="ChEBI" id="CHEBI:30616"/>
        <dbReference type="ChEBI" id="CHEBI:44841"/>
        <dbReference type="ChEBI" id="CHEBI:72950"/>
        <dbReference type="ChEBI" id="CHEBI:456215"/>
        <dbReference type="EC" id="2.7.6.3"/>
    </reaction>
</comment>
<reference evidence="11" key="1">
    <citation type="submission" date="2018-10" db="EMBL/GenBank/DDBJ databases">
        <title>FDA dAtabase for Regulatory Grade micrObial Sequences (FDA-ARGOS): Supporting development and validation of Infectious Disease Dx tests.</title>
        <authorList>
            <person name="Minogue T."/>
            <person name="Wolcott M."/>
            <person name="Wasieloski L."/>
            <person name="Aguilar W."/>
            <person name="Moore D."/>
            <person name="Tallon L."/>
            <person name="Sadzewicz L."/>
            <person name="Sengamalay N."/>
            <person name="Ott S."/>
            <person name="Godinez A."/>
            <person name="Nagaraj S."/>
            <person name="Vavikolanu K."/>
            <person name="Vyas G."/>
            <person name="Nadendla S."/>
            <person name="George J."/>
            <person name="Sichtig H."/>
        </authorList>
    </citation>
    <scope>NUCLEOTIDE SEQUENCE [LARGE SCALE GENOMIC DNA]</scope>
    <source>
        <strain evidence="11">FDAARGOS_343</strain>
    </source>
</reference>
<keyword evidence="7" id="KW-0067">ATP-binding</keyword>
<dbReference type="GO" id="GO:0005524">
    <property type="term" value="F:ATP binding"/>
    <property type="evidence" value="ECO:0007669"/>
    <property type="project" value="UniProtKB-KW"/>
</dbReference>
<dbReference type="InterPro" id="IPR000550">
    <property type="entry name" value="Hppk"/>
</dbReference>
<dbReference type="SUPFAM" id="SSF55083">
    <property type="entry name" value="6-hydroxymethyl-7,8-dihydropterin pyrophosphokinase, HPPK"/>
    <property type="match status" value="1"/>
</dbReference>
<dbReference type="PANTHER" id="PTHR43071:SF1">
    <property type="entry name" value="2-AMINO-4-HYDROXY-6-HYDROXYMETHYLDIHYDROPTERIDINE PYROPHOSPHOKINASE"/>
    <property type="match status" value="1"/>
</dbReference>
<evidence type="ECO:0000256" key="3">
    <source>
        <dbReference type="ARBA" id="ARBA00013253"/>
    </source>
</evidence>
<dbReference type="UniPathway" id="UPA00077">
    <property type="reaction ID" value="UER00155"/>
</dbReference>
<evidence type="ECO:0000256" key="7">
    <source>
        <dbReference type="ARBA" id="ARBA00022840"/>
    </source>
</evidence>
<sequence length="176" mass="20275">MSNTAFLSLGSNIGERLENLREAVLMLEQNNSIEVVSVSSIYETDPVGYEEQEMFLNIAVQVRTLLSPFDLLGACQDIEQKLGRKRIIRWGPRTIDLDILLFNHENIESEKLIIPHPRMEERAFVLIPLIEIAPFVKVPNKSTHLKESLELLHDKEGVRVWRHQKNGEDVFALFEN</sequence>
<dbReference type="NCBIfam" id="TIGR01498">
    <property type="entry name" value="folK"/>
    <property type="match status" value="1"/>
</dbReference>
<dbReference type="GO" id="GO:0016301">
    <property type="term" value="F:kinase activity"/>
    <property type="evidence" value="ECO:0007669"/>
    <property type="project" value="UniProtKB-KW"/>
</dbReference>
<organism evidence="10 11">
    <name type="scientific">Niallia circulans</name>
    <name type="common">Bacillus circulans</name>
    <dbReference type="NCBI Taxonomy" id="1397"/>
    <lineage>
        <taxon>Bacteria</taxon>
        <taxon>Bacillati</taxon>
        <taxon>Bacillota</taxon>
        <taxon>Bacilli</taxon>
        <taxon>Bacillales</taxon>
        <taxon>Bacillaceae</taxon>
        <taxon>Niallia</taxon>
    </lineage>
</organism>
<keyword evidence="8" id="KW-0289">Folate biosynthesis</keyword>
<dbReference type="InterPro" id="IPR035907">
    <property type="entry name" value="Hppk_sf"/>
</dbReference>
<comment type="caution">
    <text evidence="10">The sequence shown here is derived from an EMBL/GenBank/DDBJ whole genome shotgun (WGS) entry which is preliminary data.</text>
</comment>
<keyword evidence="5" id="KW-0547">Nucleotide-binding</keyword>